<protein>
    <submittedName>
        <fullName evidence="2">Uncharacterized protein</fullName>
    </submittedName>
</protein>
<proteinExistence type="predicted"/>
<reference evidence="2" key="1">
    <citation type="submission" date="2020-08" db="EMBL/GenBank/DDBJ databases">
        <title>Multicomponent nature underlies the extraordinary mechanical properties of spider dragline silk.</title>
        <authorList>
            <person name="Kono N."/>
            <person name="Nakamura H."/>
            <person name="Mori M."/>
            <person name="Yoshida Y."/>
            <person name="Ohtoshi R."/>
            <person name="Malay A.D."/>
            <person name="Moran D.A.P."/>
            <person name="Tomita M."/>
            <person name="Numata K."/>
            <person name="Arakawa K."/>
        </authorList>
    </citation>
    <scope>NUCLEOTIDE SEQUENCE</scope>
</reference>
<organism evidence="2 3">
    <name type="scientific">Trichonephila clavipes</name>
    <name type="common">Golden silk orbweaver</name>
    <name type="synonym">Nephila clavipes</name>
    <dbReference type="NCBI Taxonomy" id="2585209"/>
    <lineage>
        <taxon>Eukaryota</taxon>
        <taxon>Metazoa</taxon>
        <taxon>Ecdysozoa</taxon>
        <taxon>Arthropoda</taxon>
        <taxon>Chelicerata</taxon>
        <taxon>Arachnida</taxon>
        <taxon>Araneae</taxon>
        <taxon>Araneomorphae</taxon>
        <taxon>Entelegynae</taxon>
        <taxon>Araneoidea</taxon>
        <taxon>Nephilidae</taxon>
        <taxon>Trichonephila</taxon>
    </lineage>
</organism>
<accession>A0A8X6VY73</accession>
<feature type="compositionally biased region" description="Polar residues" evidence="1">
    <location>
        <begin position="147"/>
        <end position="169"/>
    </location>
</feature>
<gene>
    <name evidence="2" type="ORF">TNCV_1016401</name>
</gene>
<feature type="compositionally biased region" description="Basic residues" evidence="1">
    <location>
        <begin position="113"/>
        <end position="128"/>
    </location>
</feature>
<dbReference type="Proteomes" id="UP000887159">
    <property type="component" value="Unassembled WGS sequence"/>
</dbReference>
<evidence type="ECO:0000256" key="1">
    <source>
        <dbReference type="SAM" id="MobiDB-lite"/>
    </source>
</evidence>
<feature type="region of interest" description="Disordered" evidence="1">
    <location>
        <begin position="79"/>
        <end position="169"/>
    </location>
</feature>
<dbReference type="EMBL" id="BMAU01021369">
    <property type="protein sequence ID" value="GFY24594.1"/>
    <property type="molecule type" value="Genomic_DNA"/>
</dbReference>
<name>A0A8X6VY73_TRICX</name>
<comment type="caution">
    <text evidence="2">The sequence shown here is derived from an EMBL/GenBank/DDBJ whole genome shotgun (WGS) entry which is preliminary data.</text>
</comment>
<evidence type="ECO:0000313" key="3">
    <source>
        <dbReference type="Proteomes" id="UP000887159"/>
    </source>
</evidence>
<sequence length="169" mass="19091">MSDSSDQKKFSPTNFEQLAACKKLRDTVTGISALHMSIQGMDGRSPSPRNSFKDLYLSTQAMIRRKEEMVSELKTLPPCTIPECQDHKIPSTSVEEEINFEPSPPVIENKIKTTNKSKKKLSKKRKQKGKDSTEEFIFPKKMARPISPTSTQDPIETNYSFSDLEQTGC</sequence>
<dbReference type="AlphaFoldDB" id="A0A8X6VY73"/>
<keyword evidence="3" id="KW-1185">Reference proteome</keyword>
<evidence type="ECO:0000313" key="2">
    <source>
        <dbReference type="EMBL" id="GFY24594.1"/>
    </source>
</evidence>